<sequence length="94" mass="10319">MTRDIPLEPRTNSSNEAHQHLHSNKYAQQHKASTSIDTVTIEVAGCINAARPVFPLAGPAVEGFLLVEPCWVIGGRRVYYEQYAGQGSYKTCNG</sequence>
<reference evidence="2" key="1">
    <citation type="journal article" date="2014" name="Nat. Commun.">
        <title>Multiple recent horizontal transfers of a large genomic region in cheese making fungi.</title>
        <authorList>
            <person name="Cheeseman K."/>
            <person name="Ropars J."/>
            <person name="Renault P."/>
            <person name="Dupont J."/>
            <person name="Gouzy J."/>
            <person name="Branca A."/>
            <person name="Abraham A.L."/>
            <person name="Ceppi M."/>
            <person name="Conseiller E."/>
            <person name="Debuchy R."/>
            <person name="Malagnac F."/>
            <person name="Goarin A."/>
            <person name="Silar P."/>
            <person name="Lacoste S."/>
            <person name="Sallet E."/>
            <person name="Bensimon A."/>
            <person name="Giraud T."/>
            <person name="Brygoo Y."/>
        </authorList>
    </citation>
    <scope>NUCLEOTIDE SEQUENCE [LARGE SCALE GENOMIC DNA]</scope>
    <source>
        <strain evidence="2">FM164</strain>
    </source>
</reference>
<evidence type="ECO:0000256" key="1">
    <source>
        <dbReference type="SAM" id="MobiDB-lite"/>
    </source>
</evidence>
<proteinExistence type="predicted"/>
<evidence type="ECO:0000313" key="2">
    <source>
        <dbReference type="EMBL" id="CDM38015.1"/>
    </source>
</evidence>
<dbReference type="AlphaFoldDB" id="W6QNN3"/>
<evidence type="ECO:0000313" key="3">
    <source>
        <dbReference type="Proteomes" id="UP000030686"/>
    </source>
</evidence>
<dbReference type="EMBL" id="HG792022">
    <property type="protein sequence ID" value="CDM38015.1"/>
    <property type="molecule type" value="Genomic_DNA"/>
</dbReference>
<keyword evidence="3" id="KW-1185">Reference proteome</keyword>
<gene>
    <name evidence="2" type="ORF">PROQFM164_S08g000066</name>
</gene>
<dbReference type="Proteomes" id="UP000030686">
    <property type="component" value="Unassembled WGS sequence"/>
</dbReference>
<protein>
    <submittedName>
        <fullName evidence="2">Uncharacterized protein</fullName>
    </submittedName>
</protein>
<accession>W6QNN3</accession>
<feature type="region of interest" description="Disordered" evidence="1">
    <location>
        <begin position="1"/>
        <end position="30"/>
    </location>
</feature>
<organism evidence="2 3">
    <name type="scientific">Penicillium roqueforti (strain FM164)</name>
    <dbReference type="NCBI Taxonomy" id="1365484"/>
    <lineage>
        <taxon>Eukaryota</taxon>
        <taxon>Fungi</taxon>
        <taxon>Dikarya</taxon>
        <taxon>Ascomycota</taxon>
        <taxon>Pezizomycotina</taxon>
        <taxon>Eurotiomycetes</taxon>
        <taxon>Eurotiomycetidae</taxon>
        <taxon>Eurotiales</taxon>
        <taxon>Aspergillaceae</taxon>
        <taxon>Penicillium</taxon>
    </lineage>
</organism>
<name>W6QNN3_PENRF</name>